<dbReference type="EMBL" id="JALBUT010000004">
    <property type="protein sequence ID" value="MDX8415395.1"/>
    <property type="molecule type" value="Genomic_DNA"/>
</dbReference>
<name>A0ABU4WFQ5_9BACT</name>
<keyword evidence="3" id="KW-1185">Reference proteome</keyword>
<keyword evidence="1" id="KW-0732">Signal</keyword>
<accession>A0ABU4WFQ5</accession>
<organism evidence="2 3">
    <name type="scientific">Intestinicryptomonas porci</name>
    <dbReference type="NCBI Taxonomy" id="2926320"/>
    <lineage>
        <taxon>Bacteria</taxon>
        <taxon>Pseudomonadati</taxon>
        <taxon>Verrucomicrobiota</taxon>
        <taxon>Opitutia</taxon>
        <taxon>Opitutales</taxon>
        <taxon>Intestinicryptomonaceae</taxon>
        <taxon>Intestinicryptomonas</taxon>
    </lineage>
</organism>
<sequence>MPQKEVKLIATMPHIRKICVFFCAAFISYAIQAHAQTPQKTDKIKITSAYNIDGDWIFNLFDRANQKAIKLFNYQANSGFRILNFNEETQTATLSTPQGVFIVSLQKISPTETQDNNKQTSQEELDFSKITSDTAPHKRILDNIK</sequence>
<protein>
    <submittedName>
        <fullName evidence="2">Uncharacterized protein</fullName>
    </submittedName>
</protein>
<evidence type="ECO:0000313" key="2">
    <source>
        <dbReference type="EMBL" id="MDX8415395.1"/>
    </source>
</evidence>
<feature type="chain" id="PRO_5047495016" evidence="1">
    <location>
        <begin position="36"/>
        <end position="145"/>
    </location>
</feature>
<evidence type="ECO:0000313" key="3">
    <source>
        <dbReference type="Proteomes" id="UP001275932"/>
    </source>
</evidence>
<reference evidence="2 3" key="1">
    <citation type="submission" date="2022-03" db="EMBL/GenBank/DDBJ databases">
        <title>Novel taxa within the pig intestine.</title>
        <authorList>
            <person name="Wylensek D."/>
            <person name="Bishof K."/>
            <person name="Afrizal A."/>
            <person name="Clavel T."/>
        </authorList>
    </citation>
    <scope>NUCLEOTIDE SEQUENCE [LARGE SCALE GENOMIC DNA]</scope>
    <source>
        <strain evidence="2 3">CLA-KB-P66</strain>
    </source>
</reference>
<gene>
    <name evidence="2" type="ORF">MOX91_04275</name>
</gene>
<feature type="signal peptide" evidence="1">
    <location>
        <begin position="1"/>
        <end position="35"/>
    </location>
</feature>
<dbReference type="RefSeq" id="WP_370396843.1">
    <property type="nucleotide sequence ID" value="NZ_JALBUT010000004.1"/>
</dbReference>
<dbReference type="Proteomes" id="UP001275932">
    <property type="component" value="Unassembled WGS sequence"/>
</dbReference>
<proteinExistence type="predicted"/>
<evidence type="ECO:0000256" key="1">
    <source>
        <dbReference type="SAM" id="SignalP"/>
    </source>
</evidence>
<comment type="caution">
    <text evidence="2">The sequence shown here is derived from an EMBL/GenBank/DDBJ whole genome shotgun (WGS) entry which is preliminary data.</text>
</comment>